<dbReference type="PANTHER" id="PTHR45978:SF7">
    <property type="entry name" value="SPX DOMAIN-CONTAINING PROTEIN 4"/>
    <property type="match status" value="1"/>
</dbReference>
<evidence type="ECO:0000313" key="4">
    <source>
        <dbReference type="Proteomes" id="UP001157974"/>
    </source>
</evidence>
<dbReference type="EMBL" id="JAMWBK010000001">
    <property type="protein sequence ID" value="KAJ8909038.1"/>
    <property type="molecule type" value="Genomic_DNA"/>
</dbReference>
<sequence length="385" mass="43998">MKFGKQLKQTVEESLPEWRPNFMDYKDLKKKINGEIAGEDVEGNSDSSAEGVIRPGSDRPNTVQFLEALRSEVEKVNNFFLDMEEDFIIRCQLLASRVDDLKKEDSVDRRRVQDLCRKLIDFQSELVLLENFSVINYTGFRKILKKHDKKTGLDLRNTFLLAVLDTPFFLSNSLRKLMNEVESKLLALDMYSKFRRTSSYRPLSGGVRESTVQYDLQPVVKLLENGDDASASKLLRYLDGTSADRVRVHWKAMRMEHSSHVLVLDSTDDHFIGVAVVTMGEKLQFHVKEGQNFAKCLSGKLELRRAKDESSPAKRASVTGPWPAFRFTTGEFYEWENKSRFSALILMVTIPGFHGETDQFTFPTSEHGTIGISHNKKMLTILPAL</sequence>
<dbReference type="InterPro" id="IPR031142">
    <property type="entry name" value="SPX_prot"/>
</dbReference>
<evidence type="ECO:0000259" key="2">
    <source>
        <dbReference type="PROSITE" id="PS51382"/>
    </source>
</evidence>
<dbReference type="CDD" id="cd14481">
    <property type="entry name" value="SPX_AtSPX1_like"/>
    <property type="match status" value="1"/>
</dbReference>
<dbReference type="AlphaFoldDB" id="A0AAV8V4Q9"/>
<protein>
    <recommendedName>
        <fullName evidence="2">SPX domain-containing protein</fullName>
    </recommendedName>
</protein>
<organism evidence="3 4">
    <name type="scientific">Rhodosorus marinus</name>
    <dbReference type="NCBI Taxonomy" id="101924"/>
    <lineage>
        <taxon>Eukaryota</taxon>
        <taxon>Rhodophyta</taxon>
        <taxon>Stylonematophyceae</taxon>
        <taxon>Stylonematales</taxon>
        <taxon>Stylonemataceae</taxon>
        <taxon>Rhodosorus</taxon>
    </lineage>
</organism>
<dbReference type="PROSITE" id="PS51382">
    <property type="entry name" value="SPX"/>
    <property type="match status" value="1"/>
</dbReference>
<proteinExistence type="predicted"/>
<reference evidence="3 4" key="1">
    <citation type="journal article" date="2023" name="Nat. Commun.">
        <title>Origin of minicircular mitochondrial genomes in red algae.</title>
        <authorList>
            <person name="Lee Y."/>
            <person name="Cho C.H."/>
            <person name="Lee Y.M."/>
            <person name="Park S.I."/>
            <person name="Yang J.H."/>
            <person name="West J.A."/>
            <person name="Bhattacharya D."/>
            <person name="Yoon H.S."/>
        </authorList>
    </citation>
    <scope>NUCLEOTIDE SEQUENCE [LARGE SCALE GENOMIC DNA]</scope>
    <source>
        <strain evidence="3 4">CCMP1338</strain>
        <tissue evidence="3">Whole cell</tissue>
    </source>
</reference>
<dbReference type="GO" id="GO:0016036">
    <property type="term" value="P:cellular response to phosphate starvation"/>
    <property type="evidence" value="ECO:0007669"/>
    <property type="project" value="InterPro"/>
</dbReference>
<feature type="region of interest" description="Disordered" evidence="1">
    <location>
        <begin position="36"/>
        <end position="58"/>
    </location>
</feature>
<feature type="domain" description="SPX" evidence="2">
    <location>
        <begin position="1"/>
        <end position="161"/>
    </location>
</feature>
<gene>
    <name evidence="3" type="ORF">NDN08_005736</name>
</gene>
<accession>A0AAV8V4Q9</accession>
<name>A0AAV8V4Q9_9RHOD</name>
<comment type="caution">
    <text evidence="3">The sequence shown here is derived from an EMBL/GenBank/DDBJ whole genome shotgun (WGS) entry which is preliminary data.</text>
</comment>
<dbReference type="InterPro" id="IPR004331">
    <property type="entry name" value="SPX_dom"/>
</dbReference>
<evidence type="ECO:0000313" key="3">
    <source>
        <dbReference type="EMBL" id="KAJ8909038.1"/>
    </source>
</evidence>
<dbReference type="PANTHER" id="PTHR45978">
    <property type="entry name" value="SPX DOMAIN-CONTAINING PROTEIN 3"/>
    <property type="match status" value="1"/>
</dbReference>
<dbReference type="Pfam" id="PF03105">
    <property type="entry name" value="SPX"/>
    <property type="match status" value="2"/>
</dbReference>
<keyword evidence="4" id="KW-1185">Reference proteome</keyword>
<dbReference type="Proteomes" id="UP001157974">
    <property type="component" value="Unassembled WGS sequence"/>
</dbReference>
<evidence type="ECO:0000256" key="1">
    <source>
        <dbReference type="SAM" id="MobiDB-lite"/>
    </source>
</evidence>